<evidence type="ECO:0000256" key="1">
    <source>
        <dbReference type="ARBA" id="ARBA00004448"/>
    </source>
</evidence>
<comment type="function">
    <text evidence="8">Essential core component of the TIM22 complex, a complex that mediates the import and insertion of multi-pass transmembrane proteins into the mitochondrial inner membrane. In the TIM22 complex, it constitutes the voltage-activated and signal-gated channel. Forms a twin-pore translocase that uses the membrane potential as external driving force in 2 voltage-dependent steps.</text>
</comment>
<gene>
    <name evidence="10" type="ORF">CHYS00102_LOCUS2243</name>
</gene>
<evidence type="ECO:0000256" key="2">
    <source>
        <dbReference type="ARBA" id="ARBA00008444"/>
    </source>
</evidence>
<evidence type="ECO:0000256" key="7">
    <source>
        <dbReference type="ARBA" id="ARBA00023136"/>
    </source>
</evidence>
<sequence>MRSLLWIIPSCALLLLHPRYISAGASFRYRNDSLSRPPLLPFNRVRPVPNTSSICCGIFTSPDGRKRLLPGQEIQRRNRRNTRGGELGEHTPYLLASSRRSTAKTPSPLPTSTTADYVGEEEYLKLSPLASAAMYAVTAAVDIGVSTSFAYLSSGVTGYIFSGAFGIRGGIKGLHSRALTGAKSWGELGAAFTGFGSAVRWARGGKMDKYSNLCSSCCAGAYLNRKKGPKAMASGCITYAGISYFFESMGSGGKARNDEYDDFDFEDRLVGE</sequence>
<keyword evidence="7" id="KW-0472">Membrane</keyword>
<feature type="signal peptide" evidence="9">
    <location>
        <begin position="1"/>
        <end position="23"/>
    </location>
</feature>
<feature type="chain" id="PRO_5031259182" description="Mitochondrial import inner membrane translocase subunit TIM22" evidence="9">
    <location>
        <begin position="24"/>
        <end position="272"/>
    </location>
</feature>
<evidence type="ECO:0000313" key="10">
    <source>
        <dbReference type="EMBL" id="CAD8875068.1"/>
    </source>
</evidence>
<reference evidence="10" key="1">
    <citation type="submission" date="2021-01" db="EMBL/GenBank/DDBJ databases">
        <authorList>
            <person name="Corre E."/>
            <person name="Pelletier E."/>
            <person name="Niang G."/>
            <person name="Scheremetjew M."/>
            <person name="Finn R."/>
            <person name="Kale V."/>
            <person name="Holt S."/>
            <person name="Cochrane G."/>
            <person name="Meng A."/>
            <person name="Brown T."/>
            <person name="Cohen L."/>
        </authorList>
    </citation>
    <scope>NUCLEOTIDE SEQUENCE</scope>
    <source>
        <strain evidence="10">308</strain>
    </source>
</reference>
<protein>
    <recommendedName>
        <fullName evidence="8">Mitochondrial import inner membrane translocase subunit TIM22</fullName>
    </recommendedName>
</protein>
<keyword evidence="3" id="KW-0812">Transmembrane</keyword>
<dbReference type="GO" id="GO:0045039">
    <property type="term" value="P:protein insertion into mitochondrial inner membrane"/>
    <property type="evidence" value="ECO:0007669"/>
    <property type="project" value="UniProtKB-UniRule"/>
</dbReference>
<name>A0A7S1B5G4_9STRA</name>
<evidence type="ECO:0000256" key="3">
    <source>
        <dbReference type="ARBA" id="ARBA00022692"/>
    </source>
</evidence>
<comment type="subcellular location">
    <subcellularLocation>
        <location evidence="1 8">Mitochondrion inner membrane</location>
        <topology evidence="1 8">Multi-pass membrane protein</topology>
    </subcellularLocation>
</comment>
<comment type="subunit">
    <text evidence="8">Component of the TIM22 complex.</text>
</comment>
<keyword evidence="8" id="KW-0811">Translocation</keyword>
<keyword evidence="4 8" id="KW-0999">Mitochondrion inner membrane</keyword>
<proteinExistence type="inferred from homology"/>
<keyword evidence="9" id="KW-0732">Signal</keyword>
<dbReference type="PANTHER" id="PTHR14110:SF0">
    <property type="entry name" value="MITOCHONDRIAL IMPORT INNER MEMBRANE TRANSLOCASE SUBUNIT TIM22"/>
    <property type="match status" value="1"/>
</dbReference>
<evidence type="ECO:0000256" key="6">
    <source>
        <dbReference type="ARBA" id="ARBA00023128"/>
    </source>
</evidence>
<organism evidence="10">
    <name type="scientific">Corethron hystrix</name>
    <dbReference type="NCBI Taxonomy" id="216773"/>
    <lineage>
        <taxon>Eukaryota</taxon>
        <taxon>Sar</taxon>
        <taxon>Stramenopiles</taxon>
        <taxon>Ochrophyta</taxon>
        <taxon>Bacillariophyta</taxon>
        <taxon>Coscinodiscophyceae</taxon>
        <taxon>Corethrophycidae</taxon>
        <taxon>Corethrales</taxon>
        <taxon>Corethraceae</taxon>
        <taxon>Corethron</taxon>
    </lineage>
</organism>
<dbReference type="AlphaFoldDB" id="A0A7S1B5G4"/>
<comment type="similarity">
    <text evidence="2 8">Belongs to the Tim17/Tim22/Tim23 family.</text>
</comment>
<keyword evidence="6 8" id="KW-0496">Mitochondrion</keyword>
<keyword evidence="8" id="KW-0653">Protein transport</keyword>
<evidence type="ECO:0000256" key="5">
    <source>
        <dbReference type="ARBA" id="ARBA00022989"/>
    </source>
</evidence>
<accession>A0A7S1B5G4</accession>
<dbReference type="GO" id="GO:0030943">
    <property type="term" value="F:mitochondrion targeting sequence binding"/>
    <property type="evidence" value="ECO:0007669"/>
    <property type="project" value="TreeGrafter"/>
</dbReference>
<keyword evidence="5" id="KW-1133">Transmembrane helix</keyword>
<dbReference type="GO" id="GO:0008320">
    <property type="term" value="F:protein transmembrane transporter activity"/>
    <property type="evidence" value="ECO:0007669"/>
    <property type="project" value="UniProtKB-UniRule"/>
</dbReference>
<dbReference type="GO" id="GO:0042721">
    <property type="term" value="C:TIM22 mitochondrial import inner membrane insertion complex"/>
    <property type="evidence" value="ECO:0007669"/>
    <property type="project" value="UniProtKB-UniRule"/>
</dbReference>
<evidence type="ECO:0000256" key="4">
    <source>
        <dbReference type="ARBA" id="ARBA00022792"/>
    </source>
</evidence>
<dbReference type="InterPro" id="IPR039175">
    <property type="entry name" value="TIM22"/>
</dbReference>
<dbReference type="PANTHER" id="PTHR14110">
    <property type="entry name" value="MITOCHONDRIAL IMPORT INNER MEMBRANE TRANSLOCASE SUBUNIT TIM22"/>
    <property type="match status" value="1"/>
</dbReference>
<evidence type="ECO:0000256" key="8">
    <source>
        <dbReference type="RuleBase" id="RU367038"/>
    </source>
</evidence>
<evidence type="ECO:0000256" key="9">
    <source>
        <dbReference type="SAM" id="SignalP"/>
    </source>
</evidence>
<dbReference type="EMBL" id="HBFR01003256">
    <property type="protein sequence ID" value="CAD8875068.1"/>
    <property type="molecule type" value="Transcribed_RNA"/>
</dbReference>
<keyword evidence="8" id="KW-0813">Transport</keyword>